<evidence type="ECO:0000256" key="5">
    <source>
        <dbReference type="SAM" id="Phobius"/>
    </source>
</evidence>
<keyword evidence="8" id="KW-1185">Reference proteome</keyword>
<feature type="transmembrane region" description="Helical" evidence="5">
    <location>
        <begin position="355"/>
        <end position="374"/>
    </location>
</feature>
<gene>
    <name evidence="7" type="ORF">OJ16_02810</name>
</gene>
<accession>A0A0C2P437</accession>
<evidence type="ECO:0000259" key="6">
    <source>
        <dbReference type="Pfam" id="PF04932"/>
    </source>
</evidence>
<organism evidence="7 8">
    <name type="scientific">Vibrio renipiscarius</name>
    <dbReference type="NCBI Taxonomy" id="1461322"/>
    <lineage>
        <taxon>Bacteria</taxon>
        <taxon>Pseudomonadati</taxon>
        <taxon>Pseudomonadota</taxon>
        <taxon>Gammaproteobacteria</taxon>
        <taxon>Vibrionales</taxon>
        <taxon>Vibrionaceae</taxon>
        <taxon>Vibrio</taxon>
    </lineage>
</organism>
<dbReference type="Proteomes" id="UP000031672">
    <property type="component" value="Unassembled WGS sequence"/>
</dbReference>
<protein>
    <submittedName>
        <fullName evidence="7">RfaL protein</fullName>
    </submittedName>
</protein>
<dbReference type="STRING" id="1461322.OJ16_02810"/>
<feature type="transmembrane region" description="Helical" evidence="5">
    <location>
        <begin position="324"/>
        <end position="343"/>
    </location>
</feature>
<comment type="subcellular location">
    <subcellularLocation>
        <location evidence="1">Membrane</location>
        <topology evidence="1">Multi-pass membrane protein</topology>
    </subcellularLocation>
</comment>
<evidence type="ECO:0000313" key="8">
    <source>
        <dbReference type="Proteomes" id="UP000031672"/>
    </source>
</evidence>
<dbReference type="Pfam" id="PF04932">
    <property type="entry name" value="Wzy_C"/>
    <property type="match status" value="1"/>
</dbReference>
<dbReference type="PROSITE" id="PS51257">
    <property type="entry name" value="PROKAR_LIPOPROTEIN"/>
    <property type="match status" value="1"/>
</dbReference>
<dbReference type="RefSeq" id="WP_040987242.1">
    <property type="nucleotide sequence ID" value="NZ_JTKH01000005.1"/>
</dbReference>
<evidence type="ECO:0000256" key="3">
    <source>
        <dbReference type="ARBA" id="ARBA00022989"/>
    </source>
</evidence>
<dbReference type="AlphaFoldDB" id="A0A0C2P437"/>
<evidence type="ECO:0000256" key="4">
    <source>
        <dbReference type="ARBA" id="ARBA00023136"/>
    </source>
</evidence>
<feature type="transmembrane region" description="Helical" evidence="5">
    <location>
        <begin position="144"/>
        <end position="166"/>
    </location>
</feature>
<name>A0A0C2P437_9VIBR</name>
<feature type="transmembrane region" description="Helical" evidence="5">
    <location>
        <begin position="7"/>
        <end position="26"/>
    </location>
</feature>
<dbReference type="GO" id="GO:0016020">
    <property type="term" value="C:membrane"/>
    <property type="evidence" value="ECO:0007669"/>
    <property type="project" value="UniProtKB-SubCell"/>
</dbReference>
<evidence type="ECO:0000313" key="7">
    <source>
        <dbReference type="EMBL" id="KII81197.1"/>
    </source>
</evidence>
<feature type="transmembrane region" description="Helical" evidence="5">
    <location>
        <begin position="173"/>
        <end position="191"/>
    </location>
</feature>
<reference evidence="7 8" key="1">
    <citation type="submission" date="2014-11" db="EMBL/GenBank/DDBJ databases">
        <title>Draft Genome Sequence of Vibrio piscirenalis strains CECT 8603T and CECT 8604, two marine Gammaproteobacterium isolated from cultured gilthead sea bream (Sparus aurata).</title>
        <authorList>
            <person name="Arahal D.R."/>
            <person name="Rodrigo-Torres L."/>
            <person name="Lucena T."/>
            <person name="Pujalte M.J."/>
        </authorList>
    </citation>
    <scope>NUCLEOTIDE SEQUENCE [LARGE SCALE GENOMIC DNA]</scope>
    <source>
        <strain evidence="7 8">DCR 1-4-2</strain>
    </source>
</reference>
<dbReference type="InterPro" id="IPR051533">
    <property type="entry name" value="WaaL-like"/>
</dbReference>
<dbReference type="OrthoDB" id="8576060at2"/>
<feature type="transmembrane region" description="Helical" evidence="5">
    <location>
        <begin position="56"/>
        <end position="79"/>
    </location>
</feature>
<dbReference type="InterPro" id="IPR007016">
    <property type="entry name" value="O-antigen_ligase-rel_domated"/>
</dbReference>
<dbReference type="PANTHER" id="PTHR37422:SF17">
    <property type="entry name" value="O-ANTIGEN LIGASE"/>
    <property type="match status" value="1"/>
</dbReference>
<evidence type="ECO:0000256" key="2">
    <source>
        <dbReference type="ARBA" id="ARBA00022692"/>
    </source>
</evidence>
<dbReference type="EMBL" id="JTKH01000005">
    <property type="protein sequence ID" value="KII81197.1"/>
    <property type="molecule type" value="Genomic_DNA"/>
</dbReference>
<dbReference type="PANTHER" id="PTHR37422">
    <property type="entry name" value="TEICHURONIC ACID BIOSYNTHESIS PROTEIN TUAE"/>
    <property type="match status" value="1"/>
</dbReference>
<evidence type="ECO:0000256" key="1">
    <source>
        <dbReference type="ARBA" id="ARBA00004141"/>
    </source>
</evidence>
<keyword evidence="2 5" id="KW-0812">Transmembrane</keyword>
<accession>A0A0C2JUM7</accession>
<proteinExistence type="predicted"/>
<feature type="transmembrane region" description="Helical" evidence="5">
    <location>
        <begin position="32"/>
        <end position="49"/>
    </location>
</feature>
<feature type="transmembrane region" description="Helical" evidence="5">
    <location>
        <begin position="110"/>
        <end position="132"/>
    </location>
</feature>
<keyword evidence="3 5" id="KW-1133">Transmembrane helix</keyword>
<sequence length="411" mass="45081">MLTKKSITSTLSTFLCTFFFSCILVSSSSYKYAFIPLALIAMVALYKTMPALKNSNIVMISTAMVAYFLISALSLFIYGGDISQLDMPSRSILGVVILLYVTQYPPKTKWLFWGVAIGTNLAGLVAIYHYFLLGGRALNGVGHMIIQAGGIACSLSLLSIVAFFYAKSINDQALTISAAIGVILGLTTTLLSGVRGAWVPLPFILIALLWVHRKQFSNRSRWVALFSTLICLTFAYPNVKVRIDSFASDLQKYKAENSNSSSGARIEMWKSALYSAKENPIFGQGFDGVKIAKERQIKQGIVAPIALKYNRAHNQFFEELQTKGGIGLAVILSFFGVPLFLFLKKIRTLNMYNDRYYLALAGAVHVTAVIGFSLTQHYLAHHSGIIFFTVGVAIFAGAVFSSNNNSRVHSS</sequence>
<feature type="transmembrane region" description="Helical" evidence="5">
    <location>
        <begin position="222"/>
        <end position="239"/>
    </location>
</feature>
<keyword evidence="4 5" id="KW-0472">Membrane</keyword>
<feature type="domain" description="O-antigen ligase-related" evidence="6">
    <location>
        <begin position="181"/>
        <end position="331"/>
    </location>
</feature>
<feature type="transmembrane region" description="Helical" evidence="5">
    <location>
        <begin position="380"/>
        <end position="400"/>
    </location>
</feature>
<comment type="caution">
    <text evidence="7">The sequence shown here is derived from an EMBL/GenBank/DDBJ whole genome shotgun (WGS) entry which is preliminary data.</text>
</comment>